<reference evidence="2" key="1">
    <citation type="journal article" date="2009" name="Genome Res.">
        <title>Comparative genomic analyses of the human fungal pathogens Coccidioides and their relatives.</title>
        <authorList>
            <person name="Sharpton T.J."/>
            <person name="Stajich J.E."/>
            <person name="Rounsley S.D."/>
            <person name="Gardner M.J."/>
            <person name="Wortman J.R."/>
            <person name="Jordar V.S."/>
            <person name="Maiti R."/>
            <person name="Kodira C.D."/>
            <person name="Neafsey D.E."/>
            <person name="Zeng Q."/>
            <person name="Hung C.-Y."/>
            <person name="McMahan C."/>
            <person name="Muszewska A."/>
            <person name="Grynberg M."/>
            <person name="Mandel M.A."/>
            <person name="Kellner E.M."/>
            <person name="Barker B.M."/>
            <person name="Galgiani J.N."/>
            <person name="Orbach M.J."/>
            <person name="Kirkland T.N."/>
            <person name="Cole G.T."/>
            <person name="Henn M.R."/>
            <person name="Birren B.W."/>
            <person name="Taylor J.W."/>
        </authorList>
    </citation>
    <scope>NUCLEOTIDE SEQUENCE [LARGE SCALE GENOMIC DNA]</scope>
    <source>
        <strain evidence="2">RS</strain>
    </source>
</reference>
<dbReference type="OMA" id="WICLQIT"/>
<gene>
    <name evidence="1" type="ORF">CIMG_03791</name>
</gene>
<sequence>MADTMWICLQITLREGRALANSPEFAKLRKVWFSLVANLKPRNVNFLEIFRKCTNERPPLTRFSYEKLHRDATFTPALGTLPYYITAAPAIPAPVLARVSTLRAFGWNPLHGWMINVRRFPLRSTS</sequence>
<dbReference type="GeneID" id="4562865"/>
<proteinExistence type="predicted"/>
<reference evidence="2" key="2">
    <citation type="journal article" date="2010" name="Genome Res.">
        <title>Population genomic sequencing of Coccidioides fungi reveals recent hybridization and transposon control.</title>
        <authorList>
            <person name="Neafsey D.E."/>
            <person name="Barker B.M."/>
            <person name="Sharpton T.J."/>
            <person name="Stajich J.E."/>
            <person name="Park D.J."/>
            <person name="Whiston E."/>
            <person name="Hung C.-Y."/>
            <person name="McMahan C."/>
            <person name="White J."/>
            <person name="Sykes S."/>
            <person name="Heiman D."/>
            <person name="Young S."/>
            <person name="Zeng Q."/>
            <person name="Abouelleil A."/>
            <person name="Aftuck L."/>
            <person name="Bessette D."/>
            <person name="Brown A."/>
            <person name="FitzGerald M."/>
            <person name="Lui A."/>
            <person name="Macdonald J.P."/>
            <person name="Priest M."/>
            <person name="Orbach M.J."/>
            <person name="Galgiani J.N."/>
            <person name="Kirkland T.N."/>
            <person name="Cole G.T."/>
            <person name="Birren B.W."/>
            <person name="Henn M.R."/>
            <person name="Taylor J.W."/>
            <person name="Rounsley S.D."/>
        </authorList>
    </citation>
    <scope>GENOME REANNOTATION</scope>
    <source>
        <strain evidence="2">RS</strain>
    </source>
</reference>
<protein>
    <submittedName>
        <fullName evidence="1">Uncharacterized protein</fullName>
    </submittedName>
</protein>
<dbReference type="VEuPathDB" id="FungiDB:CIMG_03791"/>
<dbReference type="AlphaFoldDB" id="A0A0E1RWT0"/>
<dbReference type="InParanoid" id="A0A0E1RWT0"/>
<dbReference type="EMBL" id="GG704916">
    <property type="protein sequence ID" value="EAS32767.1"/>
    <property type="molecule type" value="Genomic_DNA"/>
</dbReference>
<name>A0A0E1RWT0_COCIM</name>
<dbReference type="Proteomes" id="UP000001261">
    <property type="component" value="Unassembled WGS sequence"/>
</dbReference>
<organism evidence="1 2">
    <name type="scientific">Coccidioides immitis (strain RS)</name>
    <name type="common">Valley fever fungus</name>
    <dbReference type="NCBI Taxonomy" id="246410"/>
    <lineage>
        <taxon>Eukaryota</taxon>
        <taxon>Fungi</taxon>
        <taxon>Dikarya</taxon>
        <taxon>Ascomycota</taxon>
        <taxon>Pezizomycotina</taxon>
        <taxon>Eurotiomycetes</taxon>
        <taxon>Eurotiomycetidae</taxon>
        <taxon>Onygenales</taxon>
        <taxon>Onygenaceae</taxon>
        <taxon>Coccidioides</taxon>
    </lineage>
</organism>
<evidence type="ECO:0000313" key="2">
    <source>
        <dbReference type="Proteomes" id="UP000001261"/>
    </source>
</evidence>
<keyword evidence="2" id="KW-1185">Reference proteome</keyword>
<dbReference type="RefSeq" id="XP_001244350.1">
    <property type="nucleotide sequence ID" value="XM_001244349.1"/>
</dbReference>
<accession>A0A0E1RWT0</accession>
<evidence type="ECO:0000313" key="1">
    <source>
        <dbReference type="EMBL" id="EAS32767.1"/>
    </source>
</evidence>
<dbReference type="KEGG" id="cim:CIMG_03791"/>